<keyword evidence="1" id="KW-1133">Transmembrane helix</keyword>
<keyword evidence="1" id="KW-0812">Transmembrane</keyword>
<protein>
    <submittedName>
        <fullName evidence="4">Lipase 3 isoform X1</fullName>
    </submittedName>
</protein>
<evidence type="ECO:0000313" key="3">
    <source>
        <dbReference type="Proteomes" id="UP000829291"/>
    </source>
</evidence>
<dbReference type="InParanoid" id="A0A6J0BL50"/>
<reference evidence="4" key="1">
    <citation type="submission" date="2025-08" db="UniProtKB">
        <authorList>
            <consortium name="RefSeq"/>
        </authorList>
    </citation>
    <scope>IDENTIFICATION</scope>
    <source>
        <tissue evidence="4">Thorax and Abdomen</tissue>
    </source>
</reference>
<dbReference type="InterPro" id="IPR029058">
    <property type="entry name" value="AB_hydrolase_fold"/>
</dbReference>
<dbReference type="RefSeq" id="XP_015515376.2">
    <property type="nucleotide sequence ID" value="XM_015659890.2"/>
</dbReference>
<dbReference type="KEGG" id="nlo:107221041"/>
<keyword evidence="3" id="KW-1185">Reference proteome</keyword>
<dbReference type="PANTHER" id="PTHR11005">
    <property type="entry name" value="LYSOSOMAL ACID LIPASE-RELATED"/>
    <property type="match status" value="1"/>
</dbReference>
<dbReference type="Pfam" id="PF04083">
    <property type="entry name" value="Abhydro_lipase"/>
    <property type="match status" value="1"/>
</dbReference>
<dbReference type="FunCoup" id="A0A6J0BL50">
    <property type="interactions" value="89"/>
</dbReference>
<proteinExistence type="predicted"/>
<dbReference type="GO" id="GO:0016787">
    <property type="term" value="F:hydrolase activity"/>
    <property type="evidence" value="ECO:0007669"/>
    <property type="project" value="UniProtKB-KW"/>
</dbReference>
<gene>
    <name evidence="4" type="primary">LOC107221041</name>
</gene>
<dbReference type="OrthoDB" id="9974421at2759"/>
<evidence type="ECO:0000256" key="1">
    <source>
        <dbReference type="SAM" id="Phobius"/>
    </source>
</evidence>
<keyword evidence="1" id="KW-0472">Membrane</keyword>
<dbReference type="SUPFAM" id="SSF53474">
    <property type="entry name" value="alpha/beta-Hydrolases"/>
    <property type="match status" value="1"/>
</dbReference>
<feature type="domain" description="Partial AB-hydrolase lipase" evidence="2">
    <location>
        <begin position="325"/>
        <end position="384"/>
    </location>
</feature>
<dbReference type="InterPro" id="IPR006693">
    <property type="entry name" value="AB_hydrolase_lipase"/>
</dbReference>
<evidence type="ECO:0000313" key="4">
    <source>
        <dbReference type="RefSeq" id="XP_015515376.2"/>
    </source>
</evidence>
<sequence length="709" mass="79786">MFVPQLDIERTSMSQFNSKHKQVLNAREKQLKIRTASSRKRKIMVSGILVLALIAVLLIGNITAWSLIEAENYFDTPKANRFHLDILPEYKIEKHIFQTSVGSANGSREETLLYRIPGGPKSAPKNGKQPMYIQHGILCDADHCAVNQPLIAIAYILVDQSYDVWLGKSNTTITGNIVSSEKLEEERLGSVADYVLEQTEQEELSVLGYLNNTIKIFEIARSDDKKPEENSGISKWFDKIPGVQTAKKWYKKGQNYLTSTYNKIIGGIDYLGRKMDYIADDLCIRQITEKVFNAWGISPTMIARTFKIEDFSRMIGHPDVHLSTPELIKKYGYHSESHEVKTEDGYILTVHRITGGAKHPPSPGKPVVILQHGVLSSSADWVIMGPSRSLGYILSDVGYDVWLGNSRGNTYSKAHAKISPSDSKFWEFSWHEMGVYDMPAVIDHVLKVTKMDVLSYVGHSQGTTQLLVMLSEKPEYNSKISSAVTFAPIAYVGNMRSPIVKPFARVSTPLYYFLRLFGVASFLPTNAFLTEIGRDICESKSILQVVCSNTLFLATGYDMSQVNSTMVPVILGHVPAGASTKQFVHFGQLYNSKKFRQFDYSVSFINYQKYNQAEPPEYNLQNVRIPMAVFYGSNDLLADYKDVERLASELPNVELKHKVSLENFNHIDFLYGVDAPNVVYRHVIKYLHVCKKLGTGGPINRVGINDTHS</sequence>
<dbReference type="Proteomes" id="UP000829291">
    <property type="component" value="Chromosome 6"/>
</dbReference>
<organism evidence="4">
    <name type="scientific">Neodiprion lecontei</name>
    <name type="common">Redheaded pine sawfly</name>
    <dbReference type="NCBI Taxonomy" id="441921"/>
    <lineage>
        <taxon>Eukaryota</taxon>
        <taxon>Metazoa</taxon>
        <taxon>Ecdysozoa</taxon>
        <taxon>Arthropoda</taxon>
        <taxon>Hexapoda</taxon>
        <taxon>Insecta</taxon>
        <taxon>Pterygota</taxon>
        <taxon>Neoptera</taxon>
        <taxon>Endopterygota</taxon>
        <taxon>Hymenoptera</taxon>
        <taxon>Tenthredinoidea</taxon>
        <taxon>Diprionidae</taxon>
        <taxon>Diprioninae</taxon>
        <taxon>Neodiprion</taxon>
    </lineage>
</organism>
<dbReference type="GO" id="GO:0016042">
    <property type="term" value="P:lipid catabolic process"/>
    <property type="evidence" value="ECO:0007669"/>
    <property type="project" value="UniProtKB-KW"/>
</dbReference>
<feature type="transmembrane region" description="Helical" evidence="1">
    <location>
        <begin position="43"/>
        <end position="68"/>
    </location>
</feature>
<dbReference type="Gene3D" id="3.40.50.1820">
    <property type="entry name" value="alpha/beta hydrolase"/>
    <property type="match status" value="2"/>
</dbReference>
<dbReference type="AlphaFoldDB" id="A0A6J0BL50"/>
<evidence type="ECO:0000259" key="2">
    <source>
        <dbReference type="Pfam" id="PF04083"/>
    </source>
</evidence>
<name>A0A6J0BL50_NEOLC</name>
<accession>A0A6J0BL50</accession>
<dbReference type="GeneID" id="107221041"/>